<comment type="caution">
    <text evidence="1">The sequence shown here is derived from an EMBL/GenBank/DDBJ whole genome shotgun (WGS) entry which is preliminary data.</text>
</comment>
<dbReference type="RefSeq" id="WP_126723696.1">
    <property type="nucleotide sequence ID" value="NZ_RYZH01000003.1"/>
</dbReference>
<organism evidence="1 2">
    <name type="scientific">Tautonia sociabilis</name>
    <dbReference type="NCBI Taxonomy" id="2080755"/>
    <lineage>
        <taxon>Bacteria</taxon>
        <taxon>Pseudomonadati</taxon>
        <taxon>Planctomycetota</taxon>
        <taxon>Planctomycetia</taxon>
        <taxon>Isosphaerales</taxon>
        <taxon>Isosphaeraceae</taxon>
        <taxon>Tautonia</taxon>
    </lineage>
</organism>
<name>A0A432MPJ6_9BACT</name>
<evidence type="ECO:0000313" key="1">
    <source>
        <dbReference type="EMBL" id="RUL89260.1"/>
    </source>
</evidence>
<reference evidence="1 2" key="2">
    <citation type="submission" date="2019-01" db="EMBL/GenBank/DDBJ databases">
        <title>Tautonia sociabilis, a novel thermotolerant planctomycete of Isosphaeraceae family, isolated from a 4000 m deep subterranean habitat.</title>
        <authorList>
            <person name="Kovaleva O.L."/>
            <person name="Elcheninov A.G."/>
            <person name="Van Heerden E."/>
            <person name="Toshchakov S.V."/>
            <person name="Novikov A."/>
            <person name="Bonch-Osmolovskaya E.A."/>
            <person name="Kublanov I.V."/>
        </authorList>
    </citation>
    <scope>NUCLEOTIDE SEQUENCE [LARGE SCALE GENOMIC DNA]</scope>
    <source>
        <strain evidence="1 2">GM2012</strain>
    </source>
</reference>
<proteinExistence type="predicted"/>
<accession>A0A432MPJ6</accession>
<sequence>MSSHRTLFLAVSALSATLSATRAEEPSGGRVADQKALAPFADLVGEWKGTGQPRRGSAEGAWRESASWEWSLSPRSAALAMEVEDGKMLRSVRLRPDREEPGRFLLDAELPDGSRRRFSGRIDEQGRLRLDAEEESEGPGLTRVSITPLHGTRLLILLEGRRPGVAAVVRLAEVGYTRQGVPFATGTSAPECIVTGGRGTIPVTFEGRTYSVCCSGCKDLFDANPGEIVSEYERSKAAGKPEN</sequence>
<reference evidence="1 2" key="1">
    <citation type="submission" date="2018-12" db="EMBL/GenBank/DDBJ databases">
        <authorList>
            <person name="Toschakov S.V."/>
        </authorList>
    </citation>
    <scope>NUCLEOTIDE SEQUENCE [LARGE SCALE GENOMIC DNA]</scope>
    <source>
        <strain evidence="1 2">GM2012</strain>
    </source>
</reference>
<dbReference type="AlphaFoldDB" id="A0A432MPJ6"/>
<dbReference type="Proteomes" id="UP000280296">
    <property type="component" value="Unassembled WGS sequence"/>
</dbReference>
<dbReference type="OrthoDB" id="281529at2"/>
<evidence type="ECO:0000313" key="2">
    <source>
        <dbReference type="Proteomes" id="UP000280296"/>
    </source>
</evidence>
<keyword evidence="2" id="KW-1185">Reference proteome</keyword>
<gene>
    <name evidence="1" type="ORF">TsocGM_02245</name>
</gene>
<protein>
    <recommendedName>
        <fullName evidence="3">YHS domain-containing protein</fullName>
    </recommendedName>
</protein>
<evidence type="ECO:0008006" key="3">
    <source>
        <dbReference type="Google" id="ProtNLM"/>
    </source>
</evidence>
<dbReference type="EMBL" id="RYZH01000003">
    <property type="protein sequence ID" value="RUL89260.1"/>
    <property type="molecule type" value="Genomic_DNA"/>
</dbReference>